<feature type="transmembrane region" description="Helical" evidence="13">
    <location>
        <begin position="188"/>
        <end position="210"/>
    </location>
</feature>
<keyword evidence="5" id="KW-1003">Cell membrane</keyword>
<dbReference type="PROSITE" id="PS51202">
    <property type="entry name" value="RCK_C"/>
    <property type="match status" value="1"/>
</dbReference>
<keyword evidence="12 13" id="KW-0472">Membrane</keyword>
<keyword evidence="3" id="KW-0813">Transport</keyword>
<evidence type="ECO:0000256" key="12">
    <source>
        <dbReference type="ARBA" id="ARBA00023136"/>
    </source>
</evidence>
<evidence type="ECO:0000256" key="5">
    <source>
        <dbReference type="ARBA" id="ARBA00022475"/>
    </source>
</evidence>
<dbReference type="Gene3D" id="3.40.50.720">
    <property type="entry name" value="NAD(P)-binding Rossmann-like Domain"/>
    <property type="match status" value="1"/>
</dbReference>
<comment type="subcellular location">
    <subcellularLocation>
        <location evidence="2">Cell membrane</location>
        <topology evidence="2">Multi-pass membrane protein</topology>
    </subcellularLocation>
</comment>
<dbReference type="InterPro" id="IPR036721">
    <property type="entry name" value="RCK_C_sf"/>
</dbReference>
<dbReference type="Pfam" id="PF02080">
    <property type="entry name" value="TrkA_C"/>
    <property type="match status" value="1"/>
</dbReference>
<keyword evidence="8" id="KW-0630">Potassium</keyword>
<keyword evidence="6" id="KW-0633">Potassium transport</keyword>
<feature type="transmembrane region" description="Helical" evidence="13">
    <location>
        <begin position="32"/>
        <end position="51"/>
    </location>
</feature>
<evidence type="ECO:0000313" key="17">
    <source>
        <dbReference type="Proteomes" id="UP000600363"/>
    </source>
</evidence>
<evidence type="ECO:0000256" key="1">
    <source>
        <dbReference type="ARBA" id="ARBA00003660"/>
    </source>
</evidence>
<feature type="transmembrane region" description="Helical" evidence="13">
    <location>
        <begin position="222"/>
        <end position="239"/>
    </location>
</feature>
<dbReference type="InterPro" id="IPR006037">
    <property type="entry name" value="RCK_C"/>
</dbReference>
<evidence type="ECO:0000256" key="3">
    <source>
        <dbReference type="ARBA" id="ARBA00022448"/>
    </source>
</evidence>
<dbReference type="PRINTS" id="PR00335">
    <property type="entry name" value="KUPTAKETRKA"/>
</dbReference>
<dbReference type="Gene3D" id="1.20.1530.20">
    <property type="match status" value="1"/>
</dbReference>
<feature type="transmembrane region" description="Helical" evidence="13">
    <location>
        <begin position="91"/>
        <end position="114"/>
    </location>
</feature>
<dbReference type="RefSeq" id="WP_276623938.1">
    <property type="nucleotide sequence ID" value="NZ_DUIH01000002.1"/>
</dbReference>
<dbReference type="GO" id="GO:1902600">
    <property type="term" value="P:proton transmembrane transport"/>
    <property type="evidence" value="ECO:0007669"/>
    <property type="project" value="InterPro"/>
</dbReference>
<sequence>MDLETYYIAALTLILVVGMGAQVFGRLTRIPSILILLLIGILAGPAGFNFVRPELFGEGIRAIVAIAVVIIVFEGSININIGALGALSRGMLLLVGLGSLITFVGFTLTAHYVAQLSWPISALLGSILTATGPTVITPLVRQSHIKHRVAKLLEFEGVFNDAISIILAATVFEWVLFESGLHGGLFSLIFRLLSGLGIGVAGGLVLRYVLSSESLKKQTAKLFTLAFIFMLYTISDLLASSSGLLAVASCGLMVGVSTCTLVRSVDVHHKESIREFKEDLTVILIAVIFILLAAYFRPEHLVVIGWRGVVVVLMLMFVIRPIAVLTSTYASHELSLKESLFISLTGPRGVVPASMAVYFAMRLTNNPMATSIMVGMVFLTVIFTVVFASVFTRLAASRMGMVSMEMCIVGGGSIGRILAERFVKRGERVVVIDSEEENCRIAKQLGAEAVHGDAAEVRVLKKAGIQRAKYLIVTTNLDNTNLLVCQLAKSKFGLDGDRIVARVNNPENLKAFKDMGVRAMSPALSTVITIENLIDRPDLLSTEVSMELDIVERRLSNPELFDKPIRELALDECLVILVKRGEESYVPKGDFVLKEGDYITLIGKGRNVREAAALIG</sequence>
<dbReference type="AlphaFoldDB" id="A0A832RWY8"/>
<keyword evidence="4" id="KW-0050">Antiport</keyword>
<keyword evidence="10" id="KW-0520">NAD</keyword>
<evidence type="ECO:0000256" key="8">
    <source>
        <dbReference type="ARBA" id="ARBA00022958"/>
    </source>
</evidence>
<keyword evidence="11" id="KW-0406">Ion transport</keyword>
<dbReference type="InterPro" id="IPR006036">
    <property type="entry name" value="K_uptake_TrkA"/>
</dbReference>
<feature type="transmembrane region" description="Helical" evidence="13">
    <location>
        <begin position="340"/>
        <end position="360"/>
    </location>
</feature>
<dbReference type="SUPFAM" id="SSF116726">
    <property type="entry name" value="TrkA C-terminal domain-like"/>
    <property type="match status" value="1"/>
</dbReference>
<dbReference type="SUPFAM" id="SSF51735">
    <property type="entry name" value="NAD(P)-binding Rossmann-fold domains"/>
    <property type="match status" value="1"/>
</dbReference>
<dbReference type="InterPro" id="IPR003148">
    <property type="entry name" value="RCK_N"/>
</dbReference>
<dbReference type="InterPro" id="IPR006153">
    <property type="entry name" value="Cation/H_exchanger_TM"/>
</dbReference>
<feature type="transmembrane region" description="Helical" evidence="13">
    <location>
        <begin position="6"/>
        <end position="25"/>
    </location>
</feature>
<dbReference type="Proteomes" id="UP000600363">
    <property type="component" value="Unassembled WGS sequence"/>
</dbReference>
<evidence type="ECO:0000256" key="2">
    <source>
        <dbReference type="ARBA" id="ARBA00004651"/>
    </source>
</evidence>
<feature type="transmembrane region" description="Helical" evidence="13">
    <location>
        <begin position="63"/>
        <end position="84"/>
    </location>
</feature>
<comment type="caution">
    <text evidence="16">The sequence shown here is derived from an EMBL/GenBank/DDBJ whole genome shotgun (WGS) entry which is preliminary data.</text>
</comment>
<protein>
    <submittedName>
        <fullName evidence="16">NAD(P)-binding domain-containing protein</fullName>
    </submittedName>
</protein>
<feature type="transmembrane region" description="Helical" evidence="13">
    <location>
        <begin position="120"/>
        <end position="140"/>
    </location>
</feature>
<organism evidence="16 17">
    <name type="scientific">Methermicoccus shengliensis</name>
    <dbReference type="NCBI Taxonomy" id="660064"/>
    <lineage>
        <taxon>Archaea</taxon>
        <taxon>Methanobacteriati</taxon>
        <taxon>Methanobacteriota</taxon>
        <taxon>Stenosarchaea group</taxon>
        <taxon>Methanomicrobia</taxon>
        <taxon>Methanosarcinales</taxon>
        <taxon>Methermicoccaceae</taxon>
        <taxon>Methermicoccus</taxon>
    </lineage>
</organism>
<dbReference type="GO" id="GO:0005886">
    <property type="term" value="C:plasma membrane"/>
    <property type="evidence" value="ECO:0007669"/>
    <property type="project" value="UniProtKB-SubCell"/>
</dbReference>
<dbReference type="InterPro" id="IPR038770">
    <property type="entry name" value="Na+/solute_symporter_sf"/>
</dbReference>
<dbReference type="InterPro" id="IPR036291">
    <property type="entry name" value="NAD(P)-bd_dom_sf"/>
</dbReference>
<dbReference type="PANTHER" id="PTHR32507">
    <property type="entry name" value="NA(+)/H(+) ANTIPORTER 1"/>
    <property type="match status" value="1"/>
</dbReference>
<evidence type="ECO:0000256" key="10">
    <source>
        <dbReference type="ARBA" id="ARBA00023027"/>
    </source>
</evidence>
<evidence type="ECO:0000256" key="9">
    <source>
        <dbReference type="ARBA" id="ARBA00022989"/>
    </source>
</evidence>
<reference evidence="16" key="1">
    <citation type="journal article" date="2020" name="bioRxiv">
        <title>A rank-normalized archaeal taxonomy based on genome phylogeny resolves widespread incomplete and uneven classifications.</title>
        <authorList>
            <person name="Rinke C."/>
            <person name="Chuvochina M."/>
            <person name="Mussig A.J."/>
            <person name="Chaumeil P.-A."/>
            <person name="Waite D.W."/>
            <person name="Whitman W.B."/>
            <person name="Parks D.H."/>
            <person name="Hugenholtz P."/>
        </authorList>
    </citation>
    <scope>NUCLEOTIDE SEQUENCE</scope>
    <source>
        <strain evidence="16">UBA12518</strain>
    </source>
</reference>
<evidence type="ECO:0000259" key="14">
    <source>
        <dbReference type="PROSITE" id="PS51201"/>
    </source>
</evidence>
<dbReference type="EMBL" id="DUIH01000002">
    <property type="protein sequence ID" value="HIH69059.1"/>
    <property type="molecule type" value="Genomic_DNA"/>
</dbReference>
<evidence type="ECO:0000313" key="16">
    <source>
        <dbReference type="EMBL" id="HIH69059.1"/>
    </source>
</evidence>
<evidence type="ECO:0000259" key="15">
    <source>
        <dbReference type="PROSITE" id="PS51202"/>
    </source>
</evidence>
<proteinExistence type="predicted"/>
<dbReference type="Pfam" id="PF00999">
    <property type="entry name" value="Na_H_Exchanger"/>
    <property type="match status" value="1"/>
</dbReference>
<keyword evidence="9 13" id="KW-1133">Transmembrane helix</keyword>
<feature type="transmembrane region" description="Helical" evidence="13">
    <location>
        <begin position="301"/>
        <end position="319"/>
    </location>
</feature>
<feature type="transmembrane region" description="Helical" evidence="13">
    <location>
        <begin position="372"/>
        <end position="396"/>
    </location>
</feature>
<dbReference type="PROSITE" id="PS51201">
    <property type="entry name" value="RCK_N"/>
    <property type="match status" value="1"/>
</dbReference>
<feature type="transmembrane region" description="Helical" evidence="13">
    <location>
        <begin position="152"/>
        <end position="176"/>
    </location>
</feature>
<gene>
    <name evidence="16" type="ORF">HA299_00310</name>
</gene>
<accession>A0A832RWY8</accession>
<evidence type="ECO:0000256" key="4">
    <source>
        <dbReference type="ARBA" id="ARBA00022449"/>
    </source>
</evidence>
<evidence type="ECO:0000256" key="7">
    <source>
        <dbReference type="ARBA" id="ARBA00022692"/>
    </source>
</evidence>
<comment type="function">
    <text evidence="1">Part of a potassium transport system.</text>
</comment>
<feature type="domain" description="RCK N-terminal" evidence="14">
    <location>
        <begin position="403"/>
        <end position="524"/>
    </location>
</feature>
<keyword evidence="7 13" id="KW-0812">Transmembrane</keyword>
<evidence type="ECO:0000256" key="13">
    <source>
        <dbReference type="SAM" id="Phobius"/>
    </source>
</evidence>
<name>A0A832RWY8_9EURY</name>
<feature type="transmembrane region" description="Helical" evidence="13">
    <location>
        <begin position="276"/>
        <end position="295"/>
    </location>
</feature>
<dbReference type="Pfam" id="PF02254">
    <property type="entry name" value="TrkA_N"/>
    <property type="match status" value="1"/>
</dbReference>
<dbReference type="GO" id="GO:0015079">
    <property type="term" value="F:potassium ion transmembrane transporter activity"/>
    <property type="evidence" value="ECO:0007669"/>
    <property type="project" value="InterPro"/>
</dbReference>
<feature type="domain" description="RCK C-terminal" evidence="15">
    <location>
        <begin position="537"/>
        <end position="616"/>
    </location>
</feature>
<dbReference type="GO" id="GO:0015297">
    <property type="term" value="F:antiporter activity"/>
    <property type="evidence" value="ECO:0007669"/>
    <property type="project" value="UniProtKB-KW"/>
</dbReference>
<evidence type="ECO:0000256" key="11">
    <source>
        <dbReference type="ARBA" id="ARBA00023065"/>
    </source>
</evidence>
<evidence type="ECO:0000256" key="6">
    <source>
        <dbReference type="ARBA" id="ARBA00022538"/>
    </source>
</evidence>
<dbReference type="PANTHER" id="PTHR32507:SF0">
    <property type="entry name" value="NA(+)_H(+) ANTIPORTER 2-RELATED"/>
    <property type="match status" value="1"/>
</dbReference>
<dbReference type="Gene3D" id="3.30.70.1450">
    <property type="entry name" value="Regulator of K+ conductance, C-terminal domain"/>
    <property type="match status" value="1"/>
</dbReference>